<dbReference type="Proteomes" id="UP000076486">
    <property type="component" value="Unassembled WGS sequence"/>
</dbReference>
<sequence>MPRSKCFSENYNFPLIEISDVSINCYTGSVKKAIEVHDYDLLEDDLWVLGNGFYFSSYDNEYGVPEFGFEMEDITQKFFKKLNIKYKYIDLNTEEIKSTLNHLMSNYKGIVQWTNSKHLSYSDLYYSSKGYLHAIFIEGQDSNNNYNIIDSLVISATPSACKTTMEPKRLEQAITDTIEGYAYYQNKCLVIVDAEGASNINKNLLLESIKESCLSITDNYKKDSSIKKYSNRITEYMRDLEDDEKANFLRRIVDNINTLYVVPNRKLLSRSLTRIMGDDYEQIKNEFDSVFFQWKAISNLCIKCSITLSEEDIDRISERFALAEKAEIDFWSALSKILGVKS</sequence>
<evidence type="ECO:0000313" key="3">
    <source>
        <dbReference type="Proteomes" id="UP000076486"/>
    </source>
</evidence>
<dbReference type="Pfam" id="PF14399">
    <property type="entry name" value="BtrH_N"/>
    <property type="match status" value="1"/>
</dbReference>
<dbReference type="AlphaFoldDB" id="A0A162AXF4"/>
<accession>A0A162AXF4</accession>
<dbReference type="RefSeq" id="WP_063368071.1">
    <property type="nucleotide sequence ID" value="NZ_AUYC01000028.1"/>
</dbReference>
<name>A0A162AXF4_9GAMM</name>
<organism evidence="2 3">
    <name type="scientific">Pseudoalteromonas luteoviolacea CPMOR-1</name>
    <dbReference type="NCBI Taxonomy" id="1365248"/>
    <lineage>
        <taxon>Bacteria</taxon>
        <taxon>Pseudomonadati</taxon>
        <taxon>Pseudomonadota</taxon>
        <taxon>Gammaproteobacteria</taxon>
        <taxon>Alteromonadales</taxon>
        <taxon>Pseudoalteromonadaceae</taxon>
        <taxon>Pseudoalteromonas</taxon>
    </lineage>
</organism>
<reference evidence="2 3" key="1">
    <citation type="submission" date="2013-07" db="EMBL/GenBank/DDBJ databases">
        <title>Comparative Genomic and Metabolomic Analysis of Twelve Strains of Pseudoalteromonas luteoviolacea.</title>
        <authorList>
            <person name="Vynne N.G."/>
            <person name="Mansson M."/>
            <person name="Gram L."/>
        </authorList>
    </citation>
    <scope>NUCLEOTIDE SEQUENCE [LARGE SCALE GENOMIC DNA]</scope>
    <source>
        <strain evidence="2 3">CPMOR-1</strain>
    </source>
</reference>
<protein>
    <recommendedName>
        <fullName evidence="1">Butirosin biosynthesis protein H N-terminal domain-containing protein</fullName>
    </recommendedName>
</protein>
<evidence type="ECO:0000313" key="2">
    <source>
        <dbReference type="EMBL" id="KZN63272.1"/>
    </source>
</evidence>
<proteinExistence type="predicted"/>
<dbReference type="EMBL" id="AUYC01000028">
    <property type="protein sequence ID" value="KZN63272.1"/>
    <property type="molecule type" value="Genomic_DNA"/>
</dbReference>
<dbReference type="InterPro" id="IPR026935">
    <property type="entry name" value="BtrH_N"/>
</dbReference>
<dbReference type="PATRIC" id="fig|1365248.3.peg.2468"/>
<evidence type="ECO:0000259" key="1">
    <source>
        <dbReference type="Pfam" id="PF14399"/>
    </source>
</evidence>
<feature type="domain" description="Butirosin biosynthesis protein H N-terminal" evidence="1">
    <location>
        <begin position="24"/>
        <end position="150"/>
    </location>
</feature>
<comment type="caution">
    <text evidence="2">The sequence shown here is derived from an EMBL/GenBank/DDBJ whole genome shotgun (WGS) entry which is preliminary data.</text>
</comment>
<gene>
    <name evidence="2" type="ORF">N473_17745</name>
</gene>